<evidence type="ECO:0000313" key="2">
    <source>
        <dbReference type="EMBL" id="CAG8853033.1"/>
    </source>
</evidence>
<accession>A0ABN7XF61</accession>
<gene>
    <name evidence="2" type="ORF">GMARGA_LOCUS41854</name>
</gene>
<organism evidence="2 3">
    <name type="scientific">Gigaspora margarita</name>
    <dbReference type="NCBI Taxonomy" id="4874"/>
    <lineage>
        <taxon>Eukaryota</taxon>
        <taxon>Fungi</taxon>
        <taxon>Fungi incertae sedis</taxon>
        <taxon>Mucoromycota</taxon>
        <taxon>Glomeromycotina</taxon>
        <taxon>Glomeromycetes</taxon>
        <taxon>Diversisporales</taxon>
        <taxon>Gigasporaceae</taxon>
        <taxon>Gigaspora</taxon>
    </lineage>
</organism>
<evidence type="ECO:0000313" key="3">
    <source>
        <dbReference type="Proteomes" id="UP000789901"/>
    </source>
</evidence>
<name>A0ABN7XF61_GIGMA</name>
<reference evidence="2 3" key="1">
    <citation type="submission" date="2021-06" db="EMBL/GenBank/DDBJ databases">
        <authorList>
            <person name="Kallberg Y."/>
            <person name="Tangrot J."/>
            <person name="Rosling A."/>
        </authorList>
    </citation>
    <scope>NUCLEOTIDE SEQUENCE [LARGE SCALE GENOMIC DNA]</scope>
    <source>
        <strain evidence="2 3">120-4 pot B 10/14</strain>
    </source>
</reference>
<feature type="region of interest" description="Disordered" evidence="1">
    <location>
        <begin position="25"/>
        <end position="69"/>
    </location>
</feature>
<dbReference type="EMBL" id="CAJVQB010119135">
    <property type="protein sequence ID" value="CAG8853033.1"/>
    <property type="molecule type" value="Genomic_DNA"/>
</dbReference>
<feature type="non-terminal residue" evidence="2">
    <location>
        <position position="1"/>
    </location>
</feature>
<comment type="caution">
    <text evidence="2">The sequence shown here is derived from an EMBL/GenBank/DDBJ whole genome shotgun (WGS) entry which is preliminary data.</text>
</comment>
<protein>
    <submittedName>
        <fullName evidence="2">11057_t:CDS:1</fullName>
    </submittedName>
</protein>
<dbReference type="Proteomes" id="UP000789901">
    <property type="component" value="Unassembled WGS sequence"/>
</dbReference>
<sequence length="69" mass="7983">NAEMDDTEQGTIRTKKIYKEFKYNISQSQDKDIEIDETDYQNAATGKGENKEGAETKPDYKDDIEDEED</sequence>
<keyword evidence="3" id="KW-1185">Reference proteome</keyword>
<proteinExistence type="predicted"/>
<evidence type="ECO:0000256" key="1">
    <source>
        <dbReference type="SAM" id="MobiDB-lite"/>
    </source>
</evidence>
<feature type="compositionally biased region" description="Basic and acidic residues" evidence="1">
    <location>
        <begin position="48"/>
        <end position="61"/>
    </location>
</feature>